<name>A0A168RAV5_ABSGL</name>
<dbReference type="EMBL" id="LT554591">
    <property type="protein sequence ID" value="SAM06412.1"/>
    <property type="molecule type" value="Genomic_DNA"/>
</dbReference>
<gene>
    <name evidence="2" type="primary">ABSGL_12301.1 scaffold 12745</name>
</gene>
<dbReference type="Gene3D" id="3.40.50.11350">
    <property type="match status" value="1"/>
</dbReference>
<protein>
    <submittedName>
        <fullName evidence="2">Uncharacterized protein</fullName>
    </submittedName>
</protein>
<feature type="region of interest" description="Disordered" evidence="1">
    <location>
        <begin position="1"/>
        <end position="54"/>
    </location>
</feature>
<evidence type="ECO:0000313" key="3">
    <source>
        <dbReference type="Proteomes" id="UP000078561"/>
    </source>
</evidence>
<feature type="compositionally biased region" description="Basic and acidic residues" evidence="1">
    <location>
        <begin position="1"/>
        <end position="25"/>
    </location>
</feature>
<evidence type="ECO:0000313" key="2">
    <source>
        <dbReference type="EMBL" id="SAM06412.1"/>
    </source>
</evidence>
<organism evidence="2">
    <name type="scientific">Absidia glauca</name>
    <name type="common">Pin mould</name>
    <dbReference type="NCBI Taxonomy" id="4829"/>
    <lineage>
        <taxon>Eukaryota</taxon>
        <taxon>Fungi</taxon>
        <taxon>Fungi incertae sedis</taxon>
        <taxon>Mucoromycota</taxon>
        <taxon>Mucoromycotina</taxon>
        <taxon>Mucoromycetes</taxon>
        <taxon>Mucorales</taxon>
        <taxon>Cunninghamellaceae</taxon>
        <taxon>Absidia</taxon>
    </lineage>
</organism>
<evidence type="ECO:0000256" key="1">
    <source>
        <dbReference type="SAM" id="MobiDB-lite"/>
    </source>
</evidence>
<dbReference type="OMA" id="QRHINIT"/>
<reference evidence="2" key="1">
    <citation type="submission" date="2016-04" db="EMBL/GenBank/DDBJ databases">
        <authorList>
            <person name="Evans L.H."/>
            <person name="Alamgir A."/>
            <person name="Owens N."/>
            <person name="Weber N.D."/>
            <person name="Virtaneva K."/>
            <person name="Barbian K."/>
            <person name="Babar A."/>
            <person name="Rosenke K."/>
        </authorList>
    </citation>
    <scope>NUCLEOTIDE SEQUENCE [LARGE SCALE GENOMIC DNA]</scope>
    <source>
        <strain evidence="2">CBS 101.48</strain>
    </source>
</reference>
<dbReference type="Proteomes" id="UP000078561">
    <property type="component" value="Unassembled WGS sequence"/>
</dbReference>
<dbReference type="AlphaFoldDB" id="A0A168RAV5"/>
<proteinExistence type="predicted"/>
<dbReference type="InParanoid" id="A0A168RAV5"/>
<feature type="compositionally biased region" description="Polar residues" evidence="1">
    <location>
        <begin position="34"/>
        <end position="54"/>
    </location>
</feature>
<sequence length="460" mass="52684">MAATKTDKIMFDFDDTRLPEPDNSRVDGAPSLSDPASPSTISTKATNLDESSSSRTRRINQKYCGADTCRFVLPIAITEQESKAQYHFRQLAFLSGKLNRTIVLPNVHSSHLGACRQHPFDFYYDHSWMDANQHHFNYITMDQFKYWLEERRAIETVPSGQEVFIEISQDSPHLAKAKNCFQDQFDFSHRPATRFQLDDPEVDSKRVGNYTEILMDVLGDAARAKDYQQQQPAPDLEVIHLFYDRRFGYIDDPAVEVPLGYHARWTTLADQIADQLYPFVAIHWRMERLAPLSNLLPCAESLVAKLQDGTTNNPPRNVFLLTDYPHLLTSPLAKPESMSFKLNELRPEHHAAIQYLYQHTNVTLTTLARPDLPYDDLPADHWHLIPVESMSRPADKSILGIVDKLVAIRAQWFLYGQPAVCGKESSFTRRIRDERLEAYRLGDPKIMAPPVDVFGLSPRH</sequence>
<dbReference type="OrthoDB" id="2020419at2759"/>
<accession>A0A168RAV5</accession>
<keyword evidence="3" id="KW-1185">Reference proteome</keyword>